<evidence type="ECO:0000313" key="4">
    <source>
        <dbReference type="Proteomes" id="UP000248706"/>
    </source>
</evidence>
<feature type="region of interest" description="Disordered" evidence="1">
    <location>
        <begin position="315"/>
        <end position="338"/>
    </location>
</feature>
<dbReference type="OrthoDB" id="9772633at2"/>
<feature type="domain" description="ATPase BadF/BadG/BcrA/BcrD type" evidence="2">
    <location>
        <begin position="19"/>
        <end position="277"/>
    </location>
</feature>
<dbReference type="InterPro" id="IPR002731">
    <property type="entry name" value="ATPase_BadF"/>
</dbReference>
<dbReference type="Proteomes" id="UP000248706">
    <property type="component" value="Unassembled WGS sequence"/>
</dbReference>
<proteinExistence type="predicted"/>
<evidence type="ECO:0000256" key="1">
    <source>
        <dbReference type="SAM" id="MobiDB-lite"/>
    </source>
</evidence>
<dbReference type="InterPro" id="IPR043129">
    <property type="entry name" value="ATPase_NBD"/>
</dbReference>
<organism evidence="3 4">
    <name type="scientific">Thermogemmatispora tikiterensis</name>
    <dbReference type="NCBI Taxonomy" id="1825093"/>
    <lineage>
        <taxon>Bacteria</taxon>
        <taxon>Bacillati</taxon>
        <taxon>Chloroflexota</taxon>
        <taxon>Ktedonobacteria</taxon>
        <taxon>Thermogemmatisporales</taxon>
        <taxon>Thermogemmatisporaceae</taxon>
        <taxon>Thermogemmatispora</taxon>
    </lineage>
</organism>
<accession>A0A328VG74</accession>
<dbReference type="RefSeq" id="WP_112427438.1">
    <property type="nucleotide sequence ID" value="NZ_MCIF01000002.1"/>
</dbReference>
<dbReference type="SUPFAM" id="SSF53067">
    <property type="entry name" value="Actin-like ATPase domain"/>
    <property type="match status" value="2"/>
</dbReference>
<feature type="compositionally biased region" description="Low complexity" evidence="1">
    <location>
        <begin position="315"/>
        <end position="329"/>
    </location>
</feature>
<dbReference type="PANTHER" id="PTHR43190:SF3">
    <property type="entry name" value="N-ACETYL-D-GLUCOSAMINE KINASE"/>
    <property type="match status" value="1"/>
</dbReference>
<dbReference type="PANTHER" id="PTHR43190">
    <property type="entry name" value="N-ACETYL-D-GLUCOSAMINE KINASE"/>
    <property type="match status" value="1"/>
</dbReference>
<dbReference type="EMBL" id="MCIF01000002">
    <property type="protein sequence ID" value="RAQ95042.1"/>
    <property type="molecule type" value="Genomic_DNA"/>
</dbReference>
<name>A0A328VG74_9CHLR</name>
<comment type="caution">
    <text evidence="3">The sequence shown here is derived from an EMBL/GenBank/DDBJ whole genome shotgun (WGS) entry which is preliminary data.</text>
</comment>
<dbReference type="Pfam" id="PF01869">
    <property type="entry name" value="BcrAD_BadFG"/>
    <property type="match status" value="1"/>
</dbReference>
<dbReference type="CDD" id="cd24007">
    <property type="entry name" value="ASKHA_NBD_eukNAGK-like"/>
    <property type="match status" value="1"/>
</dbReference>
<dbReference type="InterPro" id="IPR052519">
    <property type="entry name" value="Euk-type_GlcNAc_Kinase"/>
</dbReference>
<sequence>MIESTPQKHTATRDEEFYLGVDGGGSKTLAIVVDRHGRERGRALAGSANYASVGQEEAIHQVQLAAERALQAAGAESRPRAAWIGLAGLDRLADHAVLSPPLATLADQVHVTNDAELPLAALEQAVGVVLIAGTGSIALGRDACGRVCRAGGWGYLLGDEGSGYDIGRQALQAATRAADGRGPHTSLLPRILAYWGLERAEDLIGVVYHGLETAAVARLATCVFAAAREGDLVARRIVGNAATELALAALVVSNQLEFSDNVVPLALAGSLLVREAPFRAQILRRLRARRRLGQVVIVEEPALSAAKAAIHLESVRAPQRSSSPQSRPYVSDEGRERR</sequence>
<dbReference type="AlphaFoldDB" id="A0A328VG74"/>
<evidence type="ECO:0000259" key="2">
    <source>
        <dbReference type="Pfam" id="PF01869"/>
    </source>
</evidence>
<keyword evidence="4" id="KW-1185">Reference proteome</keyword>
<reference evidence="3 4" key="1">
    <citation type="submission" date="2016-08" db="EMBL/GenBank/DDBJ databases">
        <title>Analysis of Carbohydrate Active Enzymes in Thermogemmatispora T81 Reveals Carbohydrate Degradation Ability.</title>
        <authorList>
            <person name="Tomazini A."/>
            <person name="Lal S."/>
            <person name="Stott M."/>
            <person name="Henrissat B."/>
            <person name="Polikarpov I."/>
            <person name="Sparling R."/>
            <person name="Levin D.B."/>
        </authorList>
    </citation>
    <scope>NUCLEOTIDE SEQUENCE [LARGE SCALE GENOMIC DNA]</scope>
    <source>
        <strain evidence="3 4">T81</strain>
    </source>
</reference>
<dbReference type="Gene3D" id="3.30.420.40">
    <property type="match status" value="2"/>
</dbReference>
<gene>
    <name evidence="3" type="ORF">A4R35_05805</name>
</gene>
<evidence type="ECO:0000313" key="3">
    <source>
        <dbReference type="EMBL" id="RAQ95042.1"/>
    </source>
</evidence>
<protein>
    <recommendedName>
        <fullName evidence="2">ATPase BadF/BadG/BcrA/BcrD type domain-containing protein</fullName>
    </recommendedName>
</protein>